<evidence type="ECO:0000313" key="3">
    <source>
        <dbReference type="Proteomes" id="UP000469440"/>
    </source>
</evidence>
<dbReference type="PANTHER" id="PTHR43575:SF1">
    <property type="entry name" value="PROTEIN ABCI7, CHLOROPLASTIC"/>
    <property type="match status" value="1"/>
</dbReference>
<evidence type="ECO:0000259" key="1">
    <source>
        <dbReference type="Pfam" id="PF01458"/>
    </source>
</evidence>
<dbReference type="InterPro" id="IPR055346">
    <property type="entry name" value="Fe-S_cluster_assembly_SufBD"/>
</dbReference>
<dbReference type="Proteomes" id="UP000469440">
    <property type="component" value="Unassembled WGS sequence"/>
</dbReference>
<keyword evidence="3" id="KW-1185">Reference proteome</keyword>
<accession>A0A6N8HW53</accession>
<dbReference type="GO" id="GO:0016226">
    <property type="term" value="P:iron-sulfur cluster assembly"/>
    <property type="evidence" value="ECO:0007669"/>
    <property type="project" value="InterPro"/>
</dbReference>
<evidence type="ECO:0000313" key="2">
    <source>
        <dbReference type="EMBL" id="MVB09623.1"/>
    </source>
</evidence>
<reference evidence="2 3" key="1">
    <citation type="submission" date="2019-09" db="EMBL/GenBank/DDBJ databases">
        <title>Genome sequence of Clostridium sp. EA1.</title>
        <authorList>
            <person name="Poehlein A."/>
            <person name="Bengelsdorf F.R."/>
            <person name="Daniel R."/>
        </authorList>
    </citation>
    <scope>NUCLEOTIDE SEQUENCE [LARGE SCALE GENOMIC DNA]</scope>
    <source>
        <strain evidence="2 3">EA1</strain>
    </source>
</reference>
<dbReference type="RefSeq" id="WP_156989588.1">
    <property type="nucleotide sequence ID" value="NZ_VWXL01000010.1"/>
</dbReference>
<protein>
    <recommendedName>
        <fullName evidence="1">SUF system FeS cluster assembly SufBD core domain-containing protein</fullName>
    </recommendedName>
</protein>
<dbReference type="InterPro" id="IPR037284">
    <property type="entry name" value="SUF_FeS_clus_asmbl_SufBD_sf"/>
</dbReference>
<name>A0A6N8HW53_9FIRM</name>
<dbReference type="PANTHER" id="PTHR43575">
    <property type="entry name" value="PROTEIN ABCI7, CHLOROPLASTIC"/>
    <property type="match status" value="1"/>
</dbReference>
<dbReference type="SUPFAM" id="SSF101960">
    <property type="entry name" value="Stabilizer of iron transporter SufD"/>
    <property type="match status" value="1"/>
</dbReference>
<sequence>MNLELEHVNSLPAPTWFRLGINEIKIGETIPEIHPYDGRYLSTELPRNVEISAEPLPAPELSTGMGDAVRNFTEDNRTCGVTVRVPDGVKAERPVHLTYRVDEKNPSVLDVTTVVAGENSEVTVVMSYTSAADFPGFHGGLTKLYAGKNAVIRLIQVQMLGDKCLHYDDVGAQCAENGEVSVIQAELGGKSAAAGLKAALKGRKSLLNLNTIYFGDRSRSIDINYLAEHTGRATHSEIHASGALLDESRKTFRGTIDFVRGSKRAVGHESEYSLLFSPKVVNRSAPLILCAEEDVEGQHAASAGKIDSNRLFYLMSRGLSELDARKLLIEAQFRPVTDRIPDPALRDAVSEYVKERLEAIESVS</sequence>
<dbReference type="Pfam" id="PF01458">
    <property type="entry name" value="SUFBD_core"/>
    <property type="match status" value="1"/>
</dbReference>
<gene>
    <name evidence="2" type="ORF">CAFE_02810</name>
</gene>
<comment type="caution">
    <text evidence="2">The sequence shown here is derived from an EMBL/GenBank/DDBJ whole genome shotgun (WGS) entry which is preliminary data.</text>
</comment>
<dbReference type="AlphaFoldDB" id="A0A6N8HW53"/>
<dbReference type="OrthoDB" id="9803529at2"/>
<organism evidence="2 3">
    <name type="scientific">Caproicibacter fermentans</name>
    <dbReference type="NCBI Taxonomy" id="2576756"/>
    <lineage>
        <taxon>Bacteria</taxon>
        <taxon>Bacillati</taxon>
        <taxon>Bacillota</taxon>
        <taxon>Clostridia</taxon>
        <taxon>Eubacteriales</taxon>
        <taxon>Acutalibacteraceae</taxon>
        <taxon>Caproicibacter</taxon>
    </lineage>
</organism>
<dbReference type="EMBL" id="VWXL01000010">
    <property type="protein sequence ID" value="MVB09623.1"/>
    <property type="molecule type" value="Genomic_DNA"/>
</dbReference>
<proteinExistence type="predicted"/>
<dbReference type="InterPro" id="IPR000825">
    <property type="entry name" value="SUF_FeS_clus_asmbl_SufBD_core"/>
</dbReference>
<feature type="domain" description="SUF system FeS cluster assembly SufBD core" evidence="1">
    <location>
        <begin position="102"/>
        <end position="331"/>
    </location>
</feature>